<dbReference type="GO" id="GO:0032259">
    <property type="term" value="P:methylation"/>
    <property type="evidence" value="ECO:0007669"/>
    <property type="project" value="UniProtKB-KW"/>
</dbReference>
<accession>A0A426QMW2</accession>
<proteinExistence type="predicted"/>
<dbReference type="CDD" id="cd02440">
    <property type="entry name" value="AdoMet_MTases"/>
    <property type="match status" value="1"/>
</dbReference>
<dbReference type="InterPro" id="IPR029063">
    <property type="entry name" value="SAM-dependent_MTases_sf"/>
</dbReference>
<evidence type="ECO:0000259" key="1">
    <source>
        <dbReference type="Pfam" id="PF13847"/>
    </source>
</evidence>
<keyword evidence="3" id="KW-0489">Methyltransferase</keyword>
<evidence type="ECO:0000259" key="2">
    <source>
        <dbReference type="Pfam" id="PF21320"/>
    </source>
</evidence>
<dbReference type="AlphaFoldDB" id="A0A426QMW2"/>
<dbReference type="InterPro" id="IPR053173">
    <property type="entry name" value="SAM-binding_MTase"/>
</dbReference>
<dbReference type="InterPro" id="IPR048711">
    <property type="entry name" value="WHD_Rv2258c"/>
</dbReference>
<reference evidence="3 4" key="1">
    <citation type="journal article" date="2010" name="Int. J. Syst. Evol. Microbiol.">
        <title>Thiohalobacter thiocyanaticus gen. nov., sp. nov., a moderately halophilic, sulfur-oxidizing gammaproteobacterium from hypersaline lakes, that utilizes thiocyanate.</title>
        <authorList>
            <person name="Sorokin D.Y."/>
            <person name="Kovaleva O.L."/>
            <person name="Tourova T.P."/>
            <person name="Muyzer G."/>
        </authorList>
    </citation>
    <scope>NUCLEOTIDE SEQUENCE [LARGE SCALE GENOMIC DNA]</scope>
    <source>
        <strain evidence="3 4">Hrh1</strain>
    </source>
</reference>
<evidence type="ECO:0000313" key="4">
    <source>
        <dbReference type="Proteomes" id="UP000287798"/>
    </source>
</evidence>
<dbReference type="Pfam" id="PF13847">
    <property type="entry name" value="Methyltransf_31"/>
    <property type="match status" value="1"/>
</dbReference>
<dbReference type="InterPro" id="IPR025714">
    <property type="entry name" value="Methyltranfer_dom"/>
</dbReference>
<dbReference type="Pfam" id="PF21320">
    <property type="entry name" value="WHD_Rv2258c"/>
    <property type="match status" value="1"/>
</dbReference>
<keyword evidence="4" id="KW-1185">Reference proteome</keyword>
<sequence length="508" mass="55350">MDALTKQTQIDEKQLNTFVDKVMEDIGGSFAVLLSFMGDQTEVYRTLRDIGPCTTTELAILSKVDERYLREWLSAQAAAGYVVYHDQDDTFSLTPEQAIVLAQEGHPACMQGLFQQLVSQFTTHDQAINTFKSGAGRDWGEHHACCFCGTDRFFRPGYEANLVNAWLPALDGITDKLSKGAKVADVGCGHGSSTVLMAHSFPRSIFYGYDFHEPSIKAATSKAADNGVSSNTHFVTSSAKTIKERDFDLICMFDALHDMGDPVGAAQHLRECLSPEGTLMLVEPLAGDTLTDNLHLLGQIFYSASTVICTPASRAQEVGLALGAQAGERRLTEVLKQAGFTHVRRAAETDTNMLLEARPLKTPPGDKSNLKSSTSRYDNHLGPIYAWINGGAEAATASGAVEVAKIVESFSPQGPGRDLGAGFGCHAIPYWCVGFASWRLEPVPPTSTNSGLSGRVLLFFFFLFFSPPDRTVLGELQSFQQYLPQSPLLVICWGTPSPTYRITNQQHA</sequence>
<dbReference type="Gene3D" id="3.40.50.150">
    <property type="entry name" value="Vaccinia Virus protein VP39"/>
    <property type="match status" value="1"/>
</dbReference>
<dbReference type="PANTHER" id="PTHR45128:SF2">
    <property type="entry name" value="METHYLTRANSFERASE DOMAIN-CONTAINING PROTEIN"/>
    <property type="match status" value="1"/>
</dbReference>
<dbReference type="GO" id="GO:0008168">
    <property type="term" value="F:methyltransferase activity"/>
    <property type="evidence" value="ECO:0007669"/>
    <property type="project" value="UniProtKB-KW"/>
</dbReference>
<feature type="domain" description="Methyltransferase" evidence="1">
    <location>
        <begin position="178"/>
        <end position="290"/>
    </location>
</feature>
<dbReference type="SUPFAM" id="SSF53335">
    <property type="entry name" value="S-adenosyl-L-methionine-dependent methyltransferases"/>
    <property type="match status" value="1"/>
</dbReference>
<keyword evidence="3" id="KW-0808">Transferase</keyword>
<protein>
    <submittedName>
        <fullName evidence="3">SAM-dependent methyltransferase</fullName>
    </submittedName>
</protein>
<gene>
    <name evidence="3" type="ORF">D6C00_03175</name>
</gene>
<dbReference type="PANTHER" id="PTHR45128">
    <property type="entry name" value="METHYLTRANSFERASE TYPE 11"/>
    <property type="match status" value="1"/>
</dbReference>
<organism evidence="3 4">
    <name type="scientific">Thiohalobacter thiocyanaticus</name>
    <dbReference type="NCBI Taxonomy" id="585455"/>
    <lineage>
        <taxon>Bacteria</taxon>
        <taxon>Pseudomonadati</taxon>
        <taxon>Pseudomonadota</taxon>
        <taxon>Gammaproteobacteria</taxon>
        <taxon>Thiohalobacterales</taxon>
        <taxon>Thiohalobacteraceae</taxon>
        <taxon>Thiohalobacter</taxon>
    </lineage>
</organism>
<comment type="caution">
    <text evidence="3">The sequence shown here is derived from an EMBL/GenBank/DDBJ whole genome shotgun (WGS) entry which is preliminary data.</text>
</comment>
<dbReference type="Proteomes" id="UP000287798">
    <property type="component" value="Unassembled WGS sequence"/>
</dbReference>
<feature type="domain" description="S-adenosylmethionine-dependent methyltransferase Rv2258c-like winged HTH" evidence="2">
    <location>
        <begin position="30"/>
        <end position="102"/>
    </location>
</feature>
<dbReference type="OrthoDB" id="9801363at2"/>
<name>A0A426QMW2_9GAMM</name>
<dbReference type="EMBL" id="QZMU01000001">
    <property type="protein sequence ID" value="RRQ23006.1"/>
    <property type="molecule type" value="Genomic_DNA"/>
</dbReference>
<evidence type="ECO:0000313" key="3">
    <source>
        <dbReference type="EMBL" id="RRQ23006.1"/>
    </source>
</evidence>